<accession>A0A1B1AD37</accession>
<evidence type="ECO:0000256" key="1">
    <source>
        <dbReference type="SAM" id="Phobius"/>
    </source>
</evidence>
<feature type="transmembrane region" description="Helical" evidence="1">
    <location>
        <begin position="47"/>
        <end position="68"/>
    </location>
</feature>
<sequence>MTPSSTGPQSLFSLRHMLWRCLFVRAWLKATFAGLIFLFFLRDLWTIGIVGAIFVLSLFQDIHAYTMCWEKHRELTAKFGADYRAVLSEKLAESGFEQLLSGYWAEVGVALKQRLNLEKLP</sequence>
<dbReference type="KEGG" id="cbot:ATE48_00325"/>
<dbReference type="InParanoid" id="A0A1B1AD37"/>
<evidence type="ECO:0000313" key="3">
    <source>
        <dbReference type="Proteomes" id="UP000092498"/>
    </source>
</evidence>
<dbReference type="EMBL" id="CP013244">
    <property type="protein sequence ID" value="ANP44475.1"/>
    <property type="molecule type" value="Genomic_DNA"/>
</dbReference>
<name>A0A1B1AD37_9PROT</name>
<dbReference type="AlphaFoldDB" id="A0A1B1AD37"/>
<keyword evidence="3" id="KW-1185">Reference proteome</keyword>
<keyword evidence="1" id="KW-0812">Transmembrane</keyword>
<feature type="transmembrane region" description="Helical" evidence="1">
    <location>
        <begin position="21"/>
        <end position="41"/>
    </location>
</feature>
<dbReference type="Proteomes" id="UP000092498">
    <property type="component" value="Chromosome"/>
</dbReference>
<protein>
    <submittedName>
        <fullName evidence="2">Uncharacterized protein</fullName>
    </submittedName>
</protein>
<keyword evidence="1" id="KW-1133">Transmembrane helix</keyword>
<evidence type="ECO:0000313" key="2">
    <source>
        <dbReference type="EMBL" id="ANP44475.1"/>
    </source>
</evidence>
<reference evidence="2 3" key="1">
    <citation type="submission" date="2015-11" db="EMBL/GenBank/DDBJ databases">
        <title>Whole-Genome Sequence of Candidatus Oderbacter manganicum from the National Park Lower Oder Valley, Germany.</title>
        <authorList>
            <person name="Braun B."/>
            <person name="Liere K."/>
            <person name="Szewzyk U."/>
        </authorList>
    </citation>
    <scope>NUCLEOTIDE SEQUENCE [LARGE SCALE GENOMIC DNA]</scope>
    <source>
        <strain evidence="2 3">OTSz_A_272</strain>
    </source>
</reference>
<keyword evidence="1" id="KW-0472">Membrane</keyword>
<organism evidence="2 3">
    <name type="scientific">Candidatus Viadribacter manganicus</name>
    <dbReference type="NCBI Taxonomy" id="1759059"/>
    <lineage>
        <taxon>Bacteria</taxon>
        <taxon>Pseudomonadati</taxon>
        <taxon>Pseudomonadota</taxon>
        <taxon>Alphaproteobacteria</taxon>
        <taxon>Hyphomonadales</taxon>
        <taxon>Hyphomonadaceae</taxon>
        <taxon>Candidatus Viadribacter</taxon>
    </lineage>
</organism>
<gene>
    <name evidence="2" type="ORF">ATE48_00325</name>
</gene>
<proteinExistence type="predicted"/>